<evidence type="ECO:0000313" key="3">
    <source>
        <dbReference type="Proteomes" id="UP001419268"/>
    </source>
</evidence>
<proteinExistence type="predicted"/>
<reference evidence="2 3" key="1">
    <citation type="submission" date="2024-01" db="EMBL/GenBank/DDBJ databases">
        <title>Genome assemblies of Stephania.</title>
        <authorList>
            <person name="Yang L."/>
        </authorList>
    </citation>
    <scope>NUCLEOTIDE SEQUENCE [LARGE SCALE GENOMIC DNA]</scope>
    <source>
        <strain evidence="2">JXDWG</strain>
        <tissue evidence="2">Leaf</tissue>
    </source>
</reference>
<comment type="caution">
    <text evidence="2">The sequence shown here is derived from an EMBL/GenBank/DDBJ whole genome shotgun (WGS) entry which is preliminary data.</text>
</comment>
<accession>A0AAP0FER9</accession>
<feature type="region of interest" description="Disordered" evidence="1">
    <location>
        <begin position="75"/>
        <end position="102"/>
    </location>
</feature>
<organism evidence="2 3">
    <name type="scientific">Stephania cephalantha</name>
    <dbReference type="NCBI Taxonomy" id="152367"/>
    <lineage>
        <taxon>Eukaryota</taxon>
        <taxon>Viridiplantae</taxon>
        <taxon>Streptophyta</taxon>
        <taxon>Embryophyta</taxon>
        <taxon>Tracheophyta</taxon>
        <taxon>Spermatophyta</taxon>
        <taxon>Magnoliopsida</taxon>
        <taxon>Ranunculales</taxon>
        <taxon>Menispermaceae</taxon>
        <taxon>Menispermoideae</taxon>
        <taxon>Cissampelideae</taxon>
        <taxon>Stephania</taxon>
    </lineage>
</organism>
<protein>
    <submittedName>
        <fullName evidence="2">Uncharacterized protein</fullName>
    </submittedName>
</protein>
<dbReference type="Proteomes" id="UP001419268">
    <property type="component" value="Unassembled WGS sequence"/>
</dbReference>
<evidence type="ECO:0000313" key="2">
    <source>
        <dbReference type="EMBL" id="KAK9104934.1"/>
    </source>
</evidence>
<sequence length="102" mass="11836">MAFYSPNYGQYNNSYYYNVNGEKNASAITLRSVEEDEYWTESEDKVEISPLEPKVITIEVHEEKADEKIEVTLERPEELEEESNEDQPLVLVKPPTLPQILV</sequence>
<dbReference type="EMBL" id="JBBNAG010000009">
    <property type="protein sequence ID" value="KAK9104934.1"/>
    <property type="molecule type" value="Genomic_DNA"/>
</dbReference>
<name>A0AAP0FER9_9MAGN</name>
<keyword evidence="3" id="KW-1185">Reference proteome</keyword>
<gene>
    <name evidence="2" type="ORF">Scep_021778</name>
</gene>
<evidence type="ECO:0000256" key="1">
    <source>
        <dbReference type="SAM" id="MobiDB-lite"/>
    </source>
</evidence>
<dbReference type="AlphaFoldDB" id="A0AAP0FER9"/>